<evidence type="ECO:0000313" key="3">
    <source>
        <dbReference type="WBParaSite" id="PTRK_0000022400.1"/>
    </source>
</evidence>
<feature type="region of interest" description="Disordered" evidence="1">
    <location>
        <begin position="54"/>
        <end position="100"/>
    </location>
</feature>
<proteinExistence type="predicted"/>
<accession>A0A0N4Z0J4</accession>
<organism evidence="2 3">
    <name type="scientific">Parastrongyloides trichosuri</name>
    <name type="common">Possum-specific nematode worm</name>
    <dbReference type="NCBI Taxonomy" id="131310"/>
    <lineage>
        <taxon>Eukaryota</taxon>
        <taxon>Metazoa</taxon>
        <taxon>Ecdysozoa</taxon>
        <taxon>Nematoda</taxon>
        <taxon>Chromadorea</taxon>
        <taxon>Rhabditida</taxon>
        <taxon>Tylenchina</taxon>
        <taxon>Panagrolaimomorpha</taxon>
        <taxon>Strongyloidoidea</taxon>
        <taxon>Strongyloididae</taxon>
        <taxon>Parastrongyloides</taxon>
    </lineage>
</organism>
<keyword evidence="2" id="KW-1185">Reference proteome</keyword>
<dbReference type="Proteomes" id="UP000038045">
    <property type="component" value="Unplaced"/>
</dbReference>
<reference evidence="3" key="1">
    <citation type="submission" date="2017-02" db="UniProtKB">
        <authorList>
            <consortium name="WormBaseParasite"/>
        </authorList>
    </citation>
    <scope>IDENTIFICATION</scope>
</reference>
<dbReference type="WBParaSite" id="PTRK_0000022400.1">
    <property type="protein sequence ID" value="PTRK_0000022400.1"/>
    <property type="gene ID" value="PTRK_0000022400"/>
</dbReference>
<feature type="compositionally biased region" description="Basic and acidic residues" evidence="1">
    <location>
        <begin position="71"/>
        <end position="85"/>
    </location>
</feature>
<dbReference type="AlphaFoldDB" id="A0A0N4Z0J4"/>
<evidence type="ECO:0000313" key="2">
    <source>
        <dbReference type="Proteomes" id="UP000038045"/>
    </source>
</evidence>
<feature type="compositionally biased region" description="Basic residues" evidence="1">
    <location>
        <begin position="86"/>
        <end position="100"/>
    </location>
</feature>
<sequence length="100" mass="11798">MSSNEENDKIRYVSWANKLEEVRYYLKGSKNNVYEASQQLPGKGILKNWKCPDSDGKMDDNNSIKPTIIAFKKDDLEEKRPMSKKEMRRQKKRERNKSKG</sequence>
<evidence type="ECO:0000256" key="1">
    <source>
        <dbReference type="SAM" id="MobiDB-lite"/>
    </source>
</evidence>
<name>A0A0N4Z0J4_PARTI</name>
<protein>
    <submittedName>
        <fullName evidence="3">Hva1_TUDOR domain-containing protein</fullName>
    </submittedName>
</protein>